<dbReference type="PANTHER" id="PTHR11458">
    <property type="entry name" value="DELTA-AMINOLEVULINIC ACID DEHYDRATASE"/>
    <property type="match status" value="1"/>
</dbReference>
<comment type="similarity">
    <text evidence="2 14">Belongs to the ALAD family.</text>
</comment>
<dbReference type="SUPFAM" id="SSF51569">
    <property type="entry name" value="Aldolase"/>
    <property type="match status" value="1"/>
</dbReference>
<evidence type="ECO:0000256" key="13">
    <source>
        <dbReference type="RuleBase" id="RU000515"/>
    </source>
</evidence>
<keyword evidence="6 13" id="KW-0456">Lyase</keyword>
<dbReference type="EMBL" id="LGAA01000018">
    <property type="protein sequence ID" value="KPD02756.1"/>
    <property type="molecule type" value="Genomic_DNA"/>
</dbReference>
<evidence type="ECO:0000256" key="2">
    <source>
        <dbReference type="ARBA" id="ARBA00008055"/>
    </source>
</evidence>
<evidence type="ECO:0000256" key="9">
    <source>
        <dbReference type="PIRSR" id="PIRSR001415-1"/>
    </source>
</evidence>
<dbReference type="GO" id="GO:0004655">
    <property type="term" value="F:porphobilinogen synthase activity"/>
    <property type="evidence" value="ECO:0007669"/>
    <property type="project" value="UniProtKB-EC"/>
</dbReference>
<comment type="subunit">
    <text evidence="13">Homooctamer.</text>
</comment>
<evidence type="ECO:0000256" key="6">
    <source>
        <dbReference type="ARBA" id="ARBA00023239"/>
    </source>
</evidence>
<feature type="binding site" evidence="11">
    <location>
        <position position="122"/>
    </location>
    <ligand>
        <name>Zn(2+)</name>
        <dbReference type="ChEBI" id="CHEBI:29105"/>
        <note>catalytic</note>
    </ligand>
</feature>
<dbReference type="SMART" id="SM01004">
    <property type="entry name" value="ALAD"/>
    <property type="match status" value="1"/>
</dbReference>
<keyword evidence="16" id="KW-1185">Reference proteome</keyword>
<dbReference type="NCBIfam" id="NF006762">
    <property type="entry name" value="PRK09283.1"/>
    <property type="match status" value="1"/>
</dbReference>
<dbReference type="FunFam" id="3.20.20.70:FF:000019">
    <property type="entry name" value="Delta-aminolevulinic acid dehydratase"/>
    <property type="match status" value="1"/>
</dbReference>
<feature type="binding site" evidence="12">
    <location>
        <position position="234"/>
    </location>
    <ligand>
        <name>Mg(2+)</name>
        <dbReference type="ChEBI" id="CHEBI:18420"/>
    </ligand>
</feature>
<organism evidence="15 16">
    <name type="scientific">Moellerella wisconsensis ATCC 35017</name>
    <dbReference type="NCBI Taxonomy" id="1354267"/>
    <lineage>
        <taxon>Bacteria</taxon>
        <taxon>Pseudomonadati</taxon>
        <taxon>Pseudomonadota</taxon>
        <taxon>Gammaproteobacteria</taxon>
        <taxon>Enterobacterales</taxon>
        <taxon>Morganellaceae</taxon>
        <taxon>Moellerella</taxon>
    </lineage>
</organism>
<dbReference type="CDD" id="cd00384">
    <property type="entry name" value="ALAD_PBGS"/>
    <property type="match status" value="1"/>
</dbReference>
<evidence type="ECO:0000256" key="1">
    <source>
        <dbReference type="ARBA" id="ARBA00004694"/>
    </source>
</evidence>
<dbReference type="Pfam" id="PF00490">
    <property type="entry name" value="ALAD"/>
    <property type="match status" value="1"/>
</dbReference>
<keyword evidence="12" id="KW-0460">Magnesium</keyword>
<reference evidence="15 16" key="1">
    <citation type="submission" date="2015-07" db="EMBL/GenBank/DDBJ databases">
        <title>ATOL: Assembling a taxonomically balanced genome-scale reconstruction of the evolutionary history of the Enterobacteriaceae.</title>
        <authorList>
            <person name="Plunkett G.III."/>
            <person name="Neeno-Eckwall E.C."/>
            <person name="Glasner J.D."/>
            <person name="Perna N.T."/>
        </authorList>
    </citation>
    <scope>NUCLEOTIDE SEQUENCE [LARGE SCALE GENOMIC DNA]</scope>
    <source>
        <strain evidence="15 16">ATCC 35017</strain>
    </source>
</reference>
<feature type="active site" description="Schiff-base intermediate with substrate" evidence="9">
    <location>
        <position position="249"/>
    </location>
</feature>
<proteinExistence type="inferred from homology"/>
<feature type="binding site" evidence="10">
    <location>
        <position position="218"/>
    </location>
    <ligand>
        <name>5-aminolevulinate</name>
        <dbReference type="ChEBI" id="CHEBI:356416"/>
        <label>1</label>
    </ligand>
</feature>
<protein>
    <recommendedName>
        <fullName evidence="4 13">Delta-aminolevulinic acid dehydratase</fullName>
        <ecNumber evidence="3 13">4.2.1.24</ecNumber>
    </recommendedName>
</protein>
<evidence type="ECO:0000256" key="14">
    <source>
        <dbReference type="RuleBase" id="RU004161"/>
    </source>
</evidence>
<keyword evidence="7 13" id="KW-0627">Porphyrin biosynthesis</keyword>
<feature type="binding site" evidence="10">
    <location>
        <position position="207"/>
    </location>
    <ligand>
        <name>5-aminolevulinate</name>
        <dbReference type="ChEBI" id="CHEBI:356416"/>
        <label>1</label>
    </ligand>
</feature>
<keyword evidence="11" id="KW-0862">Zinc</keyword>
<feature type="active site" description="Schiff-base intermediate with substrate" evidence="9">
    <location>
        <position position="197"/>
    </location>
</feature>
<evidence type="ECO:0000256" key="4">
    <source>
        <dbReference type="ARBA" id="ARBA00020771"/>
    </source>
</evidence>
<dbReference type="PIRSF" id="PIRSF001415">
    <property type="entry name" value="Porphbilin_synth"/>
    <property type="match status" value="1"/>
</dbReference>
<dbReference type="Proteomes" id="UP000053226">
    <property type="component" value="Unassembled WGS sequence"/>
</dbReference>
<dbReference type="AlphaFoldDB" id="A0A0N0ZA24"/>
<dbReference type="GO" id="GO:0006782">
    <property type="term" value="P:protoporphyrinogen IX biosynthetic process"/>
    <property type="evidence" value="ECO:0007669"/>
    <property type="project" value="UniProtKB-UniPathway"/>
</dbReference>
<evidence type="ECO:0000313" key="15">
    <source>
        <dbReference type="EMBL" id="KPD02756.1"/>
    </source>
</evidence>
<dbReference type="InterPro" id="IPR013785">
    <property type="entry name" value="Aldolase_TIM"/>
</dbReference>
<evidence type="ECO:0000256" key="10">
    <source>
        <dbReference type="PIRSR" id="PIRSR001415-2"/>
    </source>
</evidence>
<feature type="binding site" evidence="10">
    <location>
        <position position="314"/>
    </location>
    <ligand>
        <name>5-aminolevulinate</name>
        <dbReference type="ChEBI" id="CHEBI:356416"/>
        <label>2</label>
    </ligand>
</feature>
<dbReference type="OrthoDB" id="9805001at2"/>
<feature type="binding site" evidence="10">
    <location>
        <position position="275"/>
    </location>
    <ligand>
        <name>5-aminolevulinate</name>
        <dbReference type="ChEBI" id="CHEBI:356416"/>
        <label>2</label>
    </ligand>
</feature>
<name>A0A0N0ZA24_9GAMM</name>
<dbReference type="NCBIfam" id="NF009923">
    <property type="entry name" value="PRK13384.1"/>
    <property type="match status" value="1"/>
</dbReference>
<dbReference type="PRINTS" id="PR00144">
    <property type="entry name" value="DALDHYDRTASE"/>
</dbReference>
<evidence type="ECO:0000256" key="5">
    <source>
        <dbReference type="ARBA" id="ARBA00023133"/>
    </source>
</evidence>
<keyword evidence="5" id="KW-0350">Heme biosynthesis</keyword>
<dbReference type="InterPro" id="IPR030656">
    <property type="entry name" value="ALAD_AS"/>
</dbReference>
<dbReference type="Gene3D" id="3.20.20.70">
    <property type="entry name" value="Aldolase class I"/>
    <property type="match status" value="1"/>
</dbReference>
<feature type="binding site" evidence="11">
    <location>
        <position position="132"/>
    </location>
    <ligand>
        <name>Zn(2+)</name>
        <dbReference type="ChEBI" id="CHEBI:29105"/>
        <note>catalytic</note>
    </ligand>
</feature>
<evidence type="ECO:0000313" key="16">
    <source>
        <dbReference type="Proteomes" id="UP000053226"/>
    </source>
</evidence>
<dbReference type="UniPathway" id="UPA00251">
    <property type="reaction ID" value="UER00318"/>
</dbReference>
<evidence type="ECO:0000256" key="12">
    <source>
        <dbReference type="PIRSR" id="PIRSR001415-5"/>
    </source>
</evidence>
<feature type="binding site" evidence="11">
    <location>
        <position position="124"/>
    </location>
    <ligand>
        <name>Zn(2+)</name>
        <dbReference type="ChEBI" id="CHEBI:29105"/>
        <note>catalytic</note>
    </ligand>
</feature>
<sequence>MNNQPSIQRLRRLRQTKTFREIFQETSLSLNDLCLPIFVEEGLDDYQPIESMPGVMRIPEKRLPYEIERIAKAGIKSIMTFGVSHHLDETGSDAWQENGLVSRMSRIAKQTAPELIVMSDTCFCEYTSHGHCGVLHNESVDNDQTIHNLGLQAVAAARAGADFIAPSAAMDGQVAAIRQALDNAGFNHTPIMSYSTKFASALYGPFRDAAGSCLKGDRKTYQMDPMNRREAIRESLIDAQEGADVLMVKPAGAYLDIIRDLRERTELPIGAYQVSGEYAQIKFAAMAGAIDETRVTLETLGSIKRAGADIIFTYFALELAEKGLL</sequence>
<accession>A0A0N0ZA24</accession>
<gene>
    <name evidence="15" type="ORF">M992_1913</name>
</gene>
<dbReference type="InterPro" id="IPR001731">
    <property type="entry name" value="ALAD"/>
</dbReference>
<comment type="pathway">
    <text evidence="1">Porphyrin-containing compound metabolism; protoporphyrin-IX biosynthesis; coproporphyrinogen-III from 5-aminolevulinate: step 1/4.</text>
</comment>
<dbReference type="GO" id="GO:0005829">
    <property type="term" value="C:cytosol"/>
    <property type="evidence" value="ECO:0007669"/>
    <property type="project" value="TreeGrafter"/>
</dbReference>
<evidence type="ECO:0000256" key="8">
    <source>
        <dbReference type="ARBA" id="ARBA00047651"/>
    </source>
</evidence>
<dbReference type="GO" id="GO:0008270">
    <property type="term" value="F:zinc ion binding"/>
    <property type="evidence" value="ECO:0007669"/>
    <property type="project" value="TreeGrafter"/>
</dbReference>
<comment type="catalytic activity">
    <reaction evidence="8 13">
        <text>2 5-aminolevulinate = porphobilinogen + 2 H2O + H(+)</text>
        <dbReference type="Rhea" id="RHEA:24064"/>
        <dbReference type="ChEBI" id="CHEBI:15377"/>
        <dbReference type="ChEBI" id="CHEBI:15378"/>
        <dbReference type="ChEBI" id="CHEBI:58126"/>
        <dbReference type="ChEBI" id="CHEBI:356416"/>
        <dbReference type="EC" id="4.2.1.24"/>
    </reaction>
</comment>
<dbReference type="PROSITE" id="PS00169">
    <property type="entry name" value="D_ALA_DEHYDRATASE"/>
    <property type="match status" value="1"/>
</dbReference>
<dbReference type="RefSeq" id="WP_047256156.1">
    <property type="nucleotide sequence ID" value="NZ_CAWMUS010000018.1"/>
</dbReference>
<evidence type="ECO:0000256" key="3">
    <source>
        <dbReference type="ARBA" id="ARBA00012053"/>
    </source>
</evidence>
<evidence type="ECO:0000256" key="11">
    <source>
        <dbReference type="PIRSR" id="PIRSR001415-3"/>
    </source>
</evidence>
<dbReference type="PANTHER" id="PTHR11458:SF1">
    <property type="entry name" value="DELTA-AMINOLEVULINIC ACID DEHYDRATASE"/>
    <property type="match status" value="1"/>
</dbReference>
<keyword evidence="11" id="KW-0479">Metal-binding</keyword>
<comment type="caution">
    <text evidence="15">The sequence shown here is derived from an EMBL/GenBank/DDBJ whole genome shotgun (WGS) entry which is preliminary data.</text>
</comment>
<dbReference type="EC" id="4.2.1.24" evidence="3 13"/>
<evidence type="ECO:0000256" key="7">
    <source>
        <dbReference type="ARBA" id="ARBA00023244"/>
    </source>
</evidence>